<sequence>MKLTVLAKAYIQTSQVNLRLL</sequence>
<dbReference type="EMBL" id="GBXM01096505">
    <property type="protein sequence ID" value="JAH12072.1"/>
    <property type="molecule type" value="Transcribed_RNA"/>
</dbReference>
<accession>A0A0E9Q6B4</accession>
<proteinExistence type="predicted"/>
<name>A0A0E9Q6B4_ANGAN</name>
<organism evidence="1">
    <name type="scientific">Anguilla anguilla</name>
    <name type="common">European freshwater eel</name>
    <name type="synonym">Muraena anguilla</name>
    <dbReference type="NCBI Taxonomy" id="7936"/>
    <lineage>
        <taxon>Eukaryota</taxon>
        <taxon>Metazoa</taxon>
        <taxon>Chordata</taxon>
        <taxon>Craniata</taxon>
        <taxon>Vertebrata</taxon>
        <taxon>Euteleostomi</taxon>
        <taxon>Actinopterygii</taxon>
        <taxon>Neopterygii</taxon>
        <taxon>Teleostei</taxon>
        <taxon>Anguilliformes</taxon>
        <taxon>Anguillidae</taxon>
        <taxon>Anguilla</taxon>
    </lineage>
</organism>
<reference evidence="1" key="1">
    <citation type="submission" date="2014-11" db="EMBL/GenBank/DDBJ databases">
        <authorList>
            <person name="Amaro Gonzalez C."/>
        </authorList>
    </citation>
    <scope>NUCLEOTIDE SEQUENCE</scope>
</reference>
<protein>
    <submittedName>
        <fullName evidence="1">Uncharacterized protein</fullName>
    </submittedName>
</protein>
<evidence type="ECO:0000313" key="1">
    <source>
        <dbReference type="EMBL" id="JAH12072.1"/>
    </source>
</evidence>
<dbReference type="AlphaFoldDB" id="A0A0E9Q6B4"/>
<reference evidence="1" key="2">
    <citation type="journal article" date="2015" name="Fish Shellfish Immunol.">
        <title>Early steps in the European eel (Anguilla anguilla)-Vibrio vulnificus interaction in the gills: Role of the RtxA13 toxin.</title>
        <authorList>
            <person name="Callol A."/>
            <person name="Pajuelo D."/>
            <person name="Ebbesson L."/>
            <person name="Teles M."/>
            <person name="MacKenzie S."/>
            <person name="Amaro C."/>
        </authorList>
    </citation>
    <scope>NUCLEOTIDE SEQUENCE</scope>
</reference>